<name>A0A1R2B599_9CILI</name>
<keyword evidence="1" id="KW-0694">RNA-binding</keyword>
<dbReference type="SUPFAM" id="SSF82704">
    <property type="entry name" value="AlbA-like"/>
    <property type="match status" value="1"/>
</dbReference>
<protein>
    <recommendedName>
        <fullName evidence="2">DNA/RNA-binding protein Alba-like domain-containing protein</fullName>
    </recommendedName>
</protein>
<keyword evidence="4" id="KW-1185">Reference proteome</keyword>
<dbReference type="InterPro" id="IPR014560">
    <property type="entry name" value="UCP030333_Alba"/>
</dbReference>
<dbReference type="OrthoDB" id="294194at2759"/>
<gene>
    <name evidence="3" type="ORF">SteCoe_29697</name>
</gene>
<dbReference type="AlphaFoldDB" id="A0A1R2B599"/>
<evidence type="ECO:0000313" key="3">
    <source>
        <dbReference type="EMBL" id="OMJ71963.1"/>
    </source>
</evidence>
<dbReference type="InterPro" id="IPR036882">
    <property type="entry name" value="Alba-like_dom_sf"/>
</dbReference>
<dbReference type="InterPro" id="IPR002775">
    <property type="entry name" value="DNA/RNA-bd_Alba-like"/>
</dbReference>
<feature type="domain" description="DNA/RNA-binding protein Alba-like" evidence="2">
    <location>
        <begin position="5"/>
        <end position="66"/>
    </location>
</feature>
<comment type="caution">
    <text evidence="3">The sequence shown here is derived from an EMBL/GenBank/DDBJ whole genome shotgun (WGS) entry which is preliminary data.</text>
</comment>
<proteinExistence type="predicted"/>
<dbReference type="PANTHER" id="PTHR31947:SF36">
    <property type="entry name" value="DNA_RNA-BINDING PROTEIN ALBA-LIKE DOMAIN-CONTAINING PROTEIN"/>
    <property type="match status" value="1"/>
</dbReference>
<evidence type="ECO:0000313" key="4">
    <source>
        <dbReference type="Proteomes" id="UP000187209"/>
    </source>
</evidence>
<dbReference type="PANTHER" id="PTHR31947">
    <property type="entry name" value="DNA/RNA-BINDING PROTEIN ALBA 3"/>
    <property type="match status" value="1"/>
</dbReference>
<dbReference type="Pfam" id="PF01918">
    <property type="entry name" value="Alba"/>
    <property type="match status" value="1"/>
</dbReference>
<organism evidence="3 4">
    <name type="scientific">Stentor coeruleus</name>
    <dbReference type="NCBI Taxonomy" id="5963"/>
    <lineage>
        <taxon>Eukaryota</taxon>
        <taxon>Sar</taxon>
        <taxon>Alveolata</taxon>
        <taxon>Ciliophora</taxon>
        <taxon>Postciliodesmatophora</taxon>
        <taxon>Heterotrichea</taxon>
        <taxon>Heterotrichida</taxon>
        <taxon>Stentoridae</taxon>
        <taxon>Stentor</taxon>
    </lineage>
</organism>
<sequence>MERNKEVRVGLSKPYTSYVGASKEILKETGNVELHGLGEATANAVRAGEMLCSLGYATLEKFETLSVSEPDRSGVSRTRAKVIIKLTKAAGFDKAYDDFKNSRTNKKE</sequence>
<evidence type="ECO:0000256" key="1">
    <source>
        <dbReference type="ARBA" id="ARBA00022884"/>
    </source>
</evidence>
<dbReference type="Proteomes" id="UP000187209">
    <property type="component" value="Unassembled WGS sequence"/>
</dbReference>
<dbReference type="GO" id="GO:0003723">
    <property type="term" value="F:RNA binding"/>
    <property type="evidence" value="ECO:0007669"/>
    <property type="project" value="UniProtKB-KW"/>
</dbReference>
<accession>A0A1R2B599</accession>
<evidence type="ECO:0000259" key="2">
    <source>
        <dbReference type="Pfam" id="PF01918"/>
    </source>
</evidence>
<dbReference type="GO" id="GO:0005634">
    <property type="term" value="C:nucleus"/>
    <property type="evidence" value="ECO:0007669"/>
    <property type="project" value="TreeGrafter"/>
</dbReference>
<dbReference type="Gene3D" id="3.30.110.20">
    <property type="entry name" value="Alba-like domain"/>
    <property type="match status" value="1"/>
</dbReference>
<dbReference type="EMBL" id="MPUH01000941">
    <property type="protein sequence ID" value="OMJ71963.1"/>
    <property type="molecule type" value="Genomic_DNA"/>
</dbReference>
<reference evidence="3 4" key="1">
    <citation type="submission" date="2016-11" db="EMBL/GenBank/DDBJ databases">
        <title>The macronuclear genome of Stentor coeruleus: a giant cell with tiny introns.</title>
        <authorList>
            <person name="Slabodnick M."/>
            <person name="Ruby J.G."/>
            <person name="Reiff S.B."/>
            <person name="Swart E.C."/>
            <person name="Gosai S."/>
            <person name="Prabakaran S."/>
            <person name="Witkowska E."/>
            <person name="Larue G.E."/>
            <person name="Fisher S."/>
            <person name="Freeman R.M."/>
            <person name="Gunawardena J."/>
            <person name="Chu W."/>
            <person name="Stover N.A."/>
            <person name="Gregory B.D."/>
            <person name="Nowacki M."/>
            <person name="Derisi J."/>
            <person name="Roy S.W."/>
            <person name="Marshall W.F."/>
            <person name="Sood P."/>
        </authorList>
    </citation>
    <scope>NUCLEOTIDE SEQUENCE [LARGE SCALE GENOMIC DNA]</scope>
    <source>
        <strain evidence="3">WM001</strain>
    </source>
</reference>